<evidence type="ECO:0000256" key="1">
    <source>
        <dbReference type="ARBA" id="ARBA00007737"/>
    </source>
</evidence>
<dbReference type="Proteomes" id="UP000504609">
    <property type="component" value="Unplaced"/>
</dbReference>
<evidence type="ECO:0000256" key="7">
    <source>
        <dbReference type="SAM" id="Phobius"/>
    </source>
</evidence>
<evidence type="ECO:0000256" key="3">
    <source>
        <dbReference type="ARBA" id="ARBA00022679"/>
    </source>
</evidence>
<dbReference type="Pfam" id="PF10250">
    <property type="entry name" value="O-FucT"/>
    <property type="match status" value="1"/>
</dbReference>
<dbReference type="Gene3D" id="3.40.50.11340">
    <property type="match status" value="1"/>
</dbReference>
<proteinExistence type="inferred from homology"/>
<keyword evidence="7" id="KW-1133">Transmembrane helix</keyword>
<organism evidence="8 9">
    <name type="scientific">Cucurbita moschata</name>
    <name type="common">Winter crookneck squash</name>
    <name type="synonym">Cucurbita pepo var. moschata</name>
    <dbReference type="NCBI Taxonomy" id="3662"/>
    <lineage>
        <taxon>Eukaryota</taxon>
        <taxon>Viridiplantae</taxon>
        <taxon>Streptophyta</taxon>
        <taxon>Embryophyta</taxon>
        <taxon>Tracheophyta</taxon>
        <taxon>Spermatophyta</taxon>
        <taxon>Magnoliopsida</taxon>
        <taxon>eudicotyledons</taxon>
        <taxon>Gunneridae</taxon>
        <taxon>Pentapetalae</taxon>
        <taxon>rosids</taxon>
        <taxon>fabids</taxon>
        <taxon>Cucurbitales</taxon>
        <taxon>Cucurbitaceae</taxon>
        <taxon>Cucurbiteae</taxon>
        <taxon>Cucurbita</taxon>
    </lineage>
</organism>
<evidence type="ECO:0000256" key="5">
    <source>
        <dbReference type="ARBA" id="ARBA00023277"/>
    </source>
</evidence>
<dbReference type="GO" id="GO:0006004">
    <property type="term" value="P:fucose metabolic process"/>
    <property type="evidence" value="ECO:0007669"/>
    <property type="project" value="UniProtKB-KW"/>
</dbReference>
<sequence>MAHLKRPIIEARWQNDTWHWRSAPSCSGFDIPSCREAQNGGREAMNVFGSNRSKIKQWYAKKSNSQFRFSRFSLSVLALLFSFLFLLYLFSSSSSSFISSTAFSTYDSRQCNSRILDLGERFLFYAPHSGFNNQLSEFKNAILMAGILNRTLVIPPILDHHAVALGSCPKFRVLDPGEIRFSVWEHMFELLRDGRYVSMADIVDISSLASYTSIKAIDFRTFAYLWCGVDLESVCSNEFNLKQCGRLLAGLDGNVDKCLHAVDEDCRTTVWTYQNGEVDGVLDLFQPNEQLKKKKKVTYVRRRRDVYRTLGPDSEAESATVLAFGSLFTAPYKSSELYIDIHEVRGDQRISSLMKNIEHLPFVPEILSAGKEYIDKIIKAPFLCAQLRLLDGQFKNHWKATFLALKQKLDSILQNANEQPIHIFVMTDLPESNWTGSYLGDLVSDSNRFKLFFLKEHDELVVRASEKVMAVGHGLRLASSAFGPGRIRDMKKKCAAEKLPDILLYIEETVCSCASLGFIGTAGSTIAESIELMSKYGLCSGFLLWWIEHTVINYKAAFGCKYMYSFMFKTYFTQLFCTMLLQMDSLGD</sequence>
<name>A0A6J1H2J8_CUCMO</name>
<keyword evidence="4" id="KW-0294">Fucose metabolism</keyword>
<evidence type="ECO:0000256" key="2">
    <source>
        <dbReference type="ARBA" id="ARBA00022676"/>
    </source>
</evidence>
<dbReference type="AlphaFoldDB" id="A0A6J1H2J8"/>
<keyword evidence="8" id="KW-1185">Reference proteome</keyword>
<gene>
    <name evidence="9" type="primary">LOC111459447</name>
</gene>
<protein>
    <recommendedName>
        <fullName evidence="6">O-fucosyltransferase family protein</fullName>
    </recommendedName>
</protein>
<evidence type="ECO:0000256" key="6">
    <source>
        <dbReference type="ARBA" id="ARBA00030350"/>
    </source>
</evidence>
<keyword evidence="7" id="KW-0472">Membrane</keyword>
<evidence type="ECO:0000313" key="8">
    <source>
        <dbReference type="Proteomes" id="UP000504609"/>
    </source>
</evidence>
<reference evidence="9" key="1">
    <citation type="submission" date="2025-08" db="UniProtKB">
        <authorList>
            <consortium name="RefSeq"/>
        </authorList>
    </citation>
    <scope>IDENTIFICATION</scope>
    <source>
        <tissue evidence="9">Young leaves</tissue>
    </source>
</reference>
<keyword evidence="7" id="KW-0812">Transmembrane</keyword>
<dbReference type="KEGG" id="cmos:111459447"/>
<feature type="transmembrane region" description="Helical" evidence="7">
    <location>
        <begin position="72"/>
        <end position="90"/>
    </location>
</feature>
<keyword evidence="5" id="KW-0119">Carbohydrate metabolism</keyword>
<dbReference type="GO" id="GO:0016757">
    <property type="term" value="F:glycosyltransferase activity"/>
    <property type="evidence" value="ECO:0007669"/>
    <property type="project" value="UniProtKB-KW"/>
</dbReference>
<keyword evidence="3" id="KW-0808">Transferase</keyword>
<evidence type="ECO:0000313" key="9">
    <source>
        <dbReference type="RefSeq" id="XP_022958125.1"/>
    </source>
</evidence>
<dbReference type="InterPro" id="IPR019378">
    <property type="entry name" value="GDP-Fuc_O-FucTrfase"/>
</dbReference>
<accession>A0A6J1H2J8</accession>
<evidence type="ECO:0000256" key="4">
    <source>
        <dbReference type="ARBA" id="ARBA00023253"/>
    </source>
</evidence>
<dbReference type="RefSeq" id="XP_022958125.1">
    <property type="nucleotide sequence ID" value="XM_023102357.1"/>
</dbReference>
<keyword evidence="2" id="KW-0328">Glycosyltransferase</keyword>
<dbReference type="GeneID" id="111459447"/>
<dbReference type="PANTHER" id="PTHR36050">
    <property type="entry name" value="O-FUCOSYLTRANSFERASE 30"/>
    <property type="match status" value="1"/>
</dbReference>
<dbReference type="PANTHER" id="PTHR36050:SF1">
    <property type="entry name" value="O-FUCOSYLTRANSFERASE 30"/>
    <property type="match status" value="1"/>
</dbReference>
<comment type="similarity">
    <text evidence="1">Belongs to the glycosyltransferase GT106 family.</text>
</comment>